<evidence type="ECO:0000256" key="3">
    <source>
        <dbReference type="ARBA" id="ARBA00023237"/>
    </source>
</evidence>
<dbReference type="InterPro" id="IPR036942">
    <property type="entry name" value="Beta-barrel_TonB_sf"/>
</dbReference>
<dbReference type="InterPro" id="IPR057601">
    <property type="entry name" value="Oar-like_b-barrel"/>
</dbReference>
<dbReference type="KEGG" id="msea:METESE_02220"/>
<evidence type="ECO:0000256" key="5">
    <source>
        <dbReference type="SAM" id="SignalP"/>
    </source>
</evidence>
<dbReference type="InterPro" id="IPR008969">
    <property type="entry name" value="CarboxyPept-like_regulatory"/>
</dbReference>
<keyword evidence="3" id="KW-0998">Cell outer membrane</keyword>
<feature type="domain" description="TonB-dependent transporter Oar-like beta-barrel" evidence="6">
    <location>
        <begin position="930"/>
        <end position="1008"/>
    </location>
</feature>
<organism evidence="7 8">
    <name type="scientific">Mesoterricola sediminis</name>
    <dbReference type="NCBI Taxonomy" id="2927980"/>
    <lineage>
        <taxon>Bacteria</taxon>
        <taxon>Pseudomonadati</taxon>
        <taxon>Acidobacteriota</taxon>
        <taxon>Holophagae</taxon>
        <taxon>Holophagales</taxon>
        <taxon>Holophagaceae</taxon>
        <taxon>Mesoterricola</taxon>
    </lineage>
</organism>
<evidence type="ECO:0000313" key="8">
    <source>
        <dbReference type="Proteomes" id="UP001228113"/>
    </source>
</evidence>
<dbReference type="InterPro" id="IPR037066">
    <property type="entry name" value="Plug_dom_sf"/>
</dbReference>
<feature type="domain" description="TonB-dependent transporter Oar-like beta-barrel" evidence="6">
    <location>
        <begin position="240"/>
        <end position="317"/>
    </location>
</feature>
<accession>A0AA48GPP1</accession>
<sequence>MNTRSFSLVLLSALACATVANAQSSSTSGAVRGAITSKGGGRLVGATVTIRNVATNLTRTQVTAANGEYTFALLPLGTYEITVTAPGMRTLKDTSTRVSLGATSIANFSLDRAEAGATVAVVAAAAALDAQQVTSTVALNSKMVESIPLAARDFTSLARLTPGATTAADQNRLSVEGGRGIFNNLTIDGASYNSNFFGEQRGSTRIPFAFGIDTIKELQIITDAYDAQYGNAAGGVINAVSKTGTNEFTGSVLVQMRPKSLVARIKPAPAATALQNSVGARTKDFEQLDWNFNLGGPIVKDKLFFFAGLEVFHYTEKFTPSFGLDSGNNSQANLNTFLGKFGNIQVGNDGRTLAQENGYQYENDKRNTVAFARLDYNLNESHRFTLRVNIQNWNSENGTTDFTSSSAPITGQTQQGLEKDNGLSWVAEWNAIFSPRLVNEARLQIATERRPRYANSTASPEISITNGFNAGQNNFLPNGLDEFSKQLIDNLTYTDGDFTVKAGVDLQWFSFANTFYRYNMGAFSFGSYAVANRWANGGLLATDSFTYRQALSNYGGTISYDSSLYAGYVQASYSGLLNRRLTLALGVRYTGEHQPNNPRPNAQLAGLDQANDARALDPRFGFTYDLTGKGKTMLRGGAGYFSSPNPSLTVSNTMNSNGNTTSTYTLTASSAAVRTAANSGALSYAALVSGGGTRLSALSPATLTALGSASKDGQVWDPENKLPRAKRASLGIEHELDNGLVLGVRASYADFENLQYFVNINLRQRLADGSPDPNGYWKDGYPTKWNLFTSSGRPGMAIVRGRMLDFTGFGNIWLSENQGVGHYKAISITASKQSDSGFGFQSSVTFASSKDSNSNERVTASASANSTVNNPADPHASYGPSDNDVKFRGVFAGYFPVAFGIKGAAIATYTSGQPYTAYMTSDLNGDTSTTNDFAVGVTGRNTFRQPSVKTFDLRFTRAFNLPRKMMIELQADIFNVFNWANWTTSNTQYTNANFGTLNIQDRNTREVQLGARFKF</sequence>
<dbReference type="RefSeq" id="WP_279342646.1">
    <property type="nucleotide sequence ID" value="NZ_AP027081.1"/>
</dbReference>
<feature type="signal peptide" evidence="5">
    <location>
        <begin position="1"/>
        <end position="22"/>
    </location>
</feature>
<comment type="subcellular location">
    <subcellularLocation>
        <location evidence="1">Cell outer membrane</location>
    </subcellularLocation>
</comment>
<feature type="compositionally biased region" description="Polar residues" evidence="4">
    <location>
        <begin position="846"/>
        <end position="870"/>
    </location>
</feature>
<dbReference type="SUPFAM" id="SSF49464">
    <property type="entry name" value="Carboxypeptidase regulatory domain-like"/>
    <property type="match status" value="1"/>
</dbReference>
<evidence type="ECO:0000256" key="1">
    <source>
        <dbReference type="ARBA" id="ARBA00004442"/>
    </source>
</evidence>
<evidence type="ECO:0000256" key="2">
    <source>
        <dbReference type="ARBA" id="ARBA00023136"/>
    </source>
</evidence>
<dbReference type="Gene3D" id="2.170.130.10">
    <property type="entry name" value="TonB-dependent receptor, plug domain"/>
    <property type="match status" value="1"/>
</dbReference>
<dbReference type="SUPFAM" id="SSF56935">
    <property type="entry name" value="Porins"/>
    <property type="match status" value="1"/>
</dbReference>
<keyword evidence="8" id="KW-1185">Reference proteome</keyword>
<dbReference type="GO" id="GO:0009279">
    <property type="term" value="C:cell outer membrane"/>
    <property type="evidence" value="ECO:0007669"/>
    <property type="project" value="UniProtKB-SubCell"/>
</dbReference>
<dbReference type="Proteomes" id="UP001228113">
    <property type="component" value="Chromosome"/>
</dbReference>
<reference evidence="7" key="1">
    <citation type="journal article" date="2023" name="Int. J. Syst. Evol. Microbiol.">
        <title>Mesoterricola silvestris gen. nov., sp. nov., Mesoterricola sediminis sp. nov., Geothrix oryzae sp. nov., Geothrix edaphica sp. nov., Geothrix rubra sp. nov., and Geothrix limicola sp. nov., six novel members of Acidobacteriota isolated from soils.</title>
        <authorList>
            <person name="Itoh H."/>
            <person name="Sugisawa Y."/>
            <person name="Mise K."/>
            <person name="Xu Z."/>
            <person name="Kuniyasu M."/>
            <person name="Ushijima N."/>
            <person name="Kawano K."/>
            <person name="Kobayashi E."/>
            <person name="Shiratori Y."/>
            <person name="Masuda Y."/>
            <person name="Senoo K."/>
        </authorList>
    </citation>
    <scope>NUCLEOTIDE SEQUENCE</scope>
    <source>
        <strain evidence="7">W786</strain>
    </source>
</reference>
<evidence type="ECO:0000256" key="4">
    <source>
        <dbReference type="SAM" id="MobiDB-lite"/>
    </source>
</evidence>
<proteinExistence type="predicted"/>
<keyword evidence="5" id="KW-0732">Signal</keyword>
<evidence type="ECO:0000259" key="6">
    <source>
        <dbReference type="Pfam" id="PF25183"/>
    </source>
</evidence>
<dbReference type="EMBL" id="AP027081">
    <property type="protein sequence ID" value="BDU75264.1"/>
    <property type="molecule type" value="Genomic_DNA"/>
</dbReference>
<dbReference type="AlphaFoldDB" id="A0AA48GPP1"/>
<dbReference type="Pfam" id="PF25183">
    <property type="entry name" value="OMP_b-brl_4"/>
    <property type="match status" value="3"/>
</dbReference>
<dbReference type="Pfam" id="PF13620">
    <property type="entry name" value="CarboxypepD_reg"/>
    <property type="match status" value="1"/>
</dbReference>
<keyword evidence="2" id="KW-0472">Membrane</keyword>
<dbReference type="Gene3D" id="2.60.40.1120">
    <property type="entry name" value="Carboxypeptidase-like, regulatory domain"/>
    <property type="match status" value="1"/>
</dbReference>
<dbReference type="PROSITE" id="PS51257">
    <property type="entry name" value="PROKAR_LIPOPROTEIN"/>
    <property type="match status" value="1"/>
</dbReference>
<dbReference type="Gene3D" id="2.40.170.20">
    <property type="entry name" value="TonB-dependent receptor, beta-barrel domain"/>
    <property type="match status" value="1"/>
</dbReference>
<gene>
    <name evidence="7" type="primary">oar_1</name>
    <name evidence="7" type="ORF">METESE_02220</name>
</gene>
<feature type="domain" description="TonB-dependent transporter Oar-like beta-barrel" evidence="6">
    <location>
        <begin position="357"/>
        <end position="928"/>
    </location>
</feature>
<feature type="region of interest" description="Disordered" evidence="4">
    <location>
        <begin position="846"/>
        <end position="879"/>
    </location>
</feature>
<protein>
    <submittedName>
        <fullName evidence="7">Oar protein</fullName>
    </submittedName>
</protein>
<name>A0AA48GPP1_9BACT</name>
<evidence type="ECO:0000313" key="7">
    <source>
        <dbReference type="EMBL" id="BDU75264.1"/>
    </source>
</evidence>
<feature type="chain" id="PRO_5041346897" evidence="5">
    <location>
        <begin position="23"/>
        <end position="1015"/>
    </location>
</feature>